<dbReference type="OrthoDB" id="1294149at2759"/>
<dbReference type="EMBL" id="QJKJ01004180">
    <property type="protein sequence ID" value="RDX95241.1"/>
    <property type="molecule type" value="Genomic_DNA"/>
</dbReference>
<keyword evidence="2" id="KW-1185">Reference proteome</keyword>
<comment type="caution">
    <text evidence="1">The sequence shown here is derived from an EMBL/GenBank/DDBJ whole genome shotgun (WGS) entry which is preliminary data.</text>
</comment>
<dbReference type="Proteomes" id="UP000257109">
    <property type="component" value="Unassembled WGS sequence"/>
</dbReference>
<feature type="non-terminal residue" evidence="1">
    <location>
        <position position="1"/>
    </location>
</feature>
<evidence type="ECO:0000313" key="1">
    <source>
        <dbReference type="EMBL" id="RDX95241.1"/>
    </source>
</evidence>
<gene>
    <name evidence="1" type="ORF">CR513_22277</name>
</gene>
<sequence length="61" mass="7378">MWDTFALAYEGCLKWKTKRCIEQMFGRFQTIINNLRSSGKVYDNYDHITKILTSLPRYWKP</sequence>
<name>A0A371GXK0_MUCPR</name>
<evidence type="ECO:0000313" key="2">
    <source>
        <dbReference type="Proteomes" id="UP000257109"/>
    </source>
</evidence>
<organism evidence="1 2">
    <name type="scientific">Mucuna pruriens</name>
    <name type="common">Velvet bean</name>
    <name type="synonym">Dolichos pruriens</name>
    <dbReference type="NCBI Taxonomy" id="157652"/>
    <lineage>
        <taxon>Eukaryota</taxon>
        <taxon>Viridiplantae</taxon>
        <taxon>Streptophyta</taxon>
        <taxon>Embryophyta</taxon>
        <taxon>Tracheophyta</taxon>
        <taxon>Spermatophyta</taxon>
        <taxon>Magnoliopsida</taxon>
        <taxon>eudicotyledons</taxon>
        <taxon>Gunneridae</taxon>
        <taxon>Pentapetalae</taxon>
        <taxon>rosids</taxon>
        <taxon>fabids</taxon>
        <taxon>Fabales</taxon>
        <taxon>Fabaceae</taxon>
        <taxon>Papilionoideae</taxon>
        <taxon>50 kb inversion clade</taxon>
        <taxon>NPAAA clade</taxon>
        <taxon>indigoferoid/millettioid clade</taxon>
        <taxon>Phaseoleae</taxon>
        <taxon>Mucuna</taxon>
    </lineage>
</organism>
<protein>
    <submittedName>
        <fullName evidence="1">Uncharacterized protein</fullName>
    </submittedName>
</protein>
<proteinExistence type="predicted"/>
<accession>A0A371GXK0</accession>
<dbReference type="AlphaFoldDB" id="A0A371GXK0"/>
<reference evidence="1" key="1">
    <citation type="submission" date="2018-05" db="EMBL/GenBank/DDBJ databases">
        <title>Draft genome of Mucuna pruriens seed.</title>
        <authorList>
            <person name="Nnadi N.E."/>
            <person name="Vos R."/>
            <person name="Hasami M.H."/>
            <person name="Devisetty U.K."/>
            <person name="Aguiy J.C."/>
        </authorList>
    </citation>
    <scope>NUCLEOTIDE SEQUENCE [LARGE SCALE GENOMIC DNA]</scope>
    <source>
        <strain evidence="1">JCA_2017</strain>
    </source>
</reference>